<dbReference type="InterPro" id="IPR001453">
    <property type="entry name" value="MoaB/Mog_dom"/>
</dbReference>
<dbReference type="NCBIfam" id="TIGR00177">
    <property type="entry name" value="molyb_syn"/>
    <property type="match status" value="1"/>
</dbReference>
<dbReference type="CDD" id="cd00885">
    <property type="entry name" value="cinA"/>
    <property type="match status" value="1"/>
</dbReference>
<dbReference type="SMART" id="SM00852">
    <property type="entry name" value="MoCF_biosynth"/>
    <property type="match status" value="1"/>
</dbReference>
<dbReference type="Gene3D" id="3.40.980.10">
    <property type="entry name" value="MoaB/Mog-like domain"/>
    <property type="match status" value="1"/>
</dbReference>
<dbReference type="Proteomes" id="UP001224359">
    <property type="component" value="Unassembled WGS sequence"/>
</dbReference>
<evidence type="ECO:0000313" key="4">
    <source>
        <dbReference type="Proteomes" id="UP001224359"/>
    </source>
</evidence>
<organism evidence="3 4">
    <name type="scientific">Alkalibacillus salilacus</name>
    <dbReference type="NCBI Taxonomy" id="284582"/>
    <lineage>
        <taxon>Bacteria</taxon>
        <taxon>Bacillati</taxon>
        <taxon>Bacillota</taxon>
        <taxon>Bacilli</taxon>
        <taxon>Bacillales</taxon>
        <taxon>Bacillaceae</taxon>
        <taxon>Alkalibacillus</taxon>
    </lineage>
</organism>
<protein>
    <recommendedName>
        <fullName evidence="1">Putative competence-damage inducible protein</fullName>
    </recommendedName>
</protein>
<accession>A0ABT9VDH9</accession>
<comment type="caution">
    <text evidence="3">The sequence shown here is derived from an EMBL/GenBank/DDBJ whole genome shotgun (WGS) entry which is preliminary data.</text>
</comment>
<gene>
    <name evidence="1" type="primary">cinA</name>
    <name evidence="3" type="ORF">J2S77_000990</name>
</gene>
<keyword evidence="3" id="KW-0378">Hydrolase</keyword>
<dbReference type="PANTHER" id="PTHR13939:SF0">
    <property type="entry name" value="NMN AMIDOHYDROLASE-LIKE PROTEIN YFAY"/>
    <property type="match status" value="1"/>
</dbReference>
<feature type="domain" description="MoaB/Mog" evidence="2">
    <location>
        <begin position="6"/>
        <end position="172"/>
    </location>
</feature>
<dbReference type="NCBIfam" id="NF001813">
    <property type="entry name" value="PRK00549.1"/>
    <property type="match status" value="1"/>
</dbReference>
<dbReference type="InterPro" id="IPR008135">
    <property type="entry name" value="Competence-induced_CinA"/>
</dbReference>
<comment type="similarity">
    <text evidence="1">Belongs to the CinA family.</text>
</comment>
<name>A0ABT9VDH9_9BACI</name>
<dbReference type="InterPro" id="IPR041424">
    <property type="entry name" value="CinA_KH"/>
</dbReference>
<dbReference type="NCBIfam" id="TIGR00199">
    <property type="entry name" value="PncC_domain"/>
    <property type="match status" value="1"/>
</dbReference>
<dbReference type="PIRSF" id="PIRSF006728">
    <property type="entry name" value="CinA"/>
    <property type="match status" value="1"/>
</dbReference>
<evidence type="ECO:0000256" key="1">
    <source>
        <dbReference type="HAMAP-Rule" id="MF_00226"/>
    </source>
</evidence>
<dbReference type="HAMAP" id="MF_00226_B">
    <property type="entry name" value="CinA_B"/>
    <property type="match status" value="1"/>
</dbReference>
<proteinExistence type="inferred from homology"/>
<dbReference type="InterPro" id="IPR008136">
    <property type="entry name" value="CinA_C"/>
</dbReference>
<dbReference type="SUPFAM" id="SSF53218">
    <property type="entry name" value="Molybdenum cofactor biosynthesis proteins"/>
    <property type="match status" value="1"/>
</dbReference>
<evidence type="ECO:0000259" key="2">
    <source>
        <dbReference type="SMART" id="SM00852"/>
    </source>
</evidence>
<dbReference type="RefSeq" id="WP_306975179.1">
    <property type="nucleotide sequence ID" value="NZ_JAUSTQ010000003.1"/>
</dbReference>
<reference evidence="3 4" key="1">
    <citation type="submission" date="2023-07" db="EMBL/GenBank/DDBJ databases">
        <title>Genomic Encyclopedia of Type Strains, Phase IV (KMG-IV): sequencing the most valuable type-strain genomes for metagenomic binning, comparative biology and taxonomic classification.</title>
        <authorList>
            <person name="Goeker M."/>
        </authorList>
    </citation>
    <scope>NUCLEOTIDE SEQUENCE [LARGE SCALE GENOMIC DNA]</scope>
    <source>
        <strain evidence="3 4">DSM 16460</strain>
    </source>
</reference>
<evidence type="ECO:0000313" key="3">
    <source>
        <dbReference type="EMBL" id="MDQ0159026.1"/>
    </source>
</evidence>
<dbReference type="PANTHER" id="PTHR13939">
    <property type="entry name" value="NICOTINAMIDE-NUCLEOTIDE AMIDOHYDROLASE PNCC"/>
    <property type="match status" value="1"/>
</dbReference>
<keyword evidence="4" id="KW-1185">Reference proteome</keyword>
<dbReference type="EMBL" id="JAUSTQ010000003">
    <property type="protein sequence ID" value="MDQ0159026.1"/>
    <property type="molecule type" value="Genomic_DNA"/>
</dbReference>
<dbReference type="Gene3D" id="3.90.950.20">
    <property type="entry name" value="CinA-like"/>
    <property type="match status" value="1"/>
</dbReference>
<dbReference type="Pfam" id="PF00994">
    <property type="entry name" value="MoCF_biosynth"/>
    <property type="match status" value="1"/>
</dbReference>
<sequence length="413" mass="45571">MTLRCEVISVGTELLLGQIVDTNASWLSKKLNDVGLNVLHHQTVGDNANRMKAVFQQAQNRSDLVIVTGGLGPTEDDLTREVAAELFDTSLLMDKQVMNQIEQFFGDRNISMTENNRKQALHFNGGQTFENYVGMAPGLAFKHQGVYWFFLPGVPKEMKDIMSNGIIPYLHQLGLTDGKLYYRTLYFQGIGESILETELLDLIQSQTNPTIAPLAGDGYVMVRLAAKANRKDEAADWFDELEELIRFRVGEYIVNQPRSKTEQVIEHFKDQKISLASCESLTGGLFSSTIVDHAGVSSFYYGSLITYNNQAKHVVADVPANILDEEGAVSHACAKAMASGAANKLNTDVAISFTGVAGPNDEDAISPGTVYIGLSVYGNVYSKLFQFTGSREDVRQAATDAGMKYLYDQFVRQ</sequence>
<dbReference type="InterPro" id="IPR036425">
    <property type="entry name" value="MoaB/Mog-like_dom_sf"/>
</dbReference>
<dbReference type="Pfam" id="PF18146">
    <property type="entry name" value="CinA_KH"/>
    <property type="match status" value="1"/>
</dbReference>
<dbReference type="NCBIfam" id="TIGR00200">
    <property type="entry name" value="cinA_nterm"/>
    <property type="match status" value="1"/>
</dbReference>
<dbReference type="SUPFAM" id="SSF142433">
    <property type="entry name" value="CinA-like"/>
    <property type="match status" value="1"/>
</dbReference>
<dbReference type="Pfam" id="PF02464">
    <property type="entry name" value="CinA"/>
    <property type="match status" value="1"/>
</dbReference>
<dbReference type="GO" id="GO:0019159">
    <property type="term" value="F:nicotinamide-nucleotide amidase activity"/>
    <property type="evidence" value="ECO:0007669"/>
    <property type="project" value="UniProtKB-EC"/>
</dbReference>
<dbReference type="InterPro" id="IPR036653">
    <property type="entry name" value="CinA-like_C"/>
</dbReference>
<dbReference type="InterPro" id="IPR050101">
    <property type="entry name" value="CinA"/>
</dbReference>
<dbReference type="Gene3D" id="3.30.70.2860">
    <property type="match status" value="1"/>
</dbReference>